<gene>
    <name evidence="2" type="ORF">DF947_18825</name>
</gene>
<feature type="transmembrane region" description="Helical" evidence="1">
    <location>
        <begin position="183"/>
        <end position="204"/>
    </location>
</feature>
<feature type="transmembrane region" description="Helical" evidence="1">
    <location>
        <begin position="248"/>
        <end position="274"/>
    </location>
</feature>
<evidence type="ECO:0000313" key="2">
    <source>
        <dbReference type="EMBL" id="PWS30473.1"/>
    </source>
</evidence>
<dbReference type="InterPro" id="IPR007358">
    <property type="entry name" value="Nucleoid_associated_NdpA"/>
</dbReference>
<proteinExistence type="predicted"/>
<sequence>MPPDPGIDRMFEEIHKSFELDKTRHCKFIPEQVTNTVMLNTEKNLLAETDEVFLSYTKASLDNLASRIENEVFATGGYYLFADYIFNETRFLCIILARKKDGFNIEFNDKASTFDFKDTKNINIYKLAMAFEKISRELKDEKRSYFDALNQAQDKIKSQVVAVPLSIGTSVYAFFQIKADVVTFYFILAMLAIYIFFICWYLYLYDKDLKKLRSEITEETSNFETRYPEVFKIFKDDFSYINKKIASVLLLSWVIKSTIIIDWVLFLVFILLVVNHRVENPPFYPFRYL</sequence>
<evidence type="ECO:0000256" key="1">
    <source>
        <dbReference type="SAM" id="Phobius"/>
    </source>
</evidence>
<reference evidence="3" key="1">
    <citation type="submission" date="2018-05" db="EMBL/GenBank/DDBJ databases">
        <title>Pedobacter paludis sp. nov., isolated from wetland soil.</title>
        <authorList>
            <person name="Zhang Y."/>
        </authorList>
    </citation>
    <scope>NUCLEOTIDE SEQUENCE [LARGE SCALE GENOMIC DNA]</scope>
    <source>
        <strain evidence="3">R-8</strain>
    </source>
</reference>
<keyword evidence="3" id="KW-1185">Reference proteome</keyword>
<keyword evidence="1" id="KW-0472">Membrane</keyword>
<comment type="caution">
    <text evidence="2">The sequence shown here is derived from an EMBL/GenBank/DDBJ whole genome shotgun (WGS) entry which is preliminary data.</text>
</comment>
<dbReference type="AlphaFoldDB" id="A0A317EWY1"/>
<keyword evidence="1" id="KW-0812">Transmembrane</keyword>
<dbReference type="Pfam" id="PF04245">
    <property type="entry name" value="NA37"/>
    <property type="match status" value="1"/>
</dbReference>
<accession>A0A317EWY1</accession>
<dbReference type="Proteomes" id="UP000245391">
    <property type="component" value="Unassembled WGS sequence"/>
</dbReference>
<dbReference type="OrthoDB" id="980584at2"/>
<dbReference type="EMBL" id="QGNY01000007">
    <property type="protein sequence ID" value="PWS30473.1"/>
    <property type="molecule type" value="Genomic_DNA"/>
</dbReference>
<dbReference type="GO" id="GO:0009295">
    <property type="term" value="C:nucleoid"/>
    <property type="evidence" value="ECO:0007669"/>
    <property type="project" value="InterPro"/>
</dbReference>
<keyword evidence="1" id="KW-1133">Transmembrane helix</keyword>
<name>A0A317EWY1_9SPHI</name>
<evidence type="ECO:0000313" key="3">
    <source>
        <dbReference type="Proteomes" id="UP000245391"/>
    </source>
</evidence>
<organism evidence="2 3">
    <name type="scientific">Pedobacter paludis</name>
    <dbReference type="NCBI Taxonomy" id="2203212"/>
    <lineage>
        <taxon>Bacteria</taxon>
        <taxon>Pseudomonadati</taxon>
        <taxon>Bacteroidota</taxon>
        <taxon>Sphingobacteriia</taxon>
        <taxon>Sphingobacteriales</taxon>
        <taxon>Sphingobacteriaceae</taxon>
        <taxon>Pedobacter</taxon>
    </lineage>
</organism>
<dbReference type="RefSeq" id="WP_109931811.1">
    <property type="nucleotide sequence ID" value="NZ_QGNY01000007.1"/>
</dbReference>
<protein>
    <submittedName>
        <fullName evidence="2">Uncharacterized protein</fullName>
    </submittedName>
</protein>